<name>A0ABW1A3U8_9ACTN</name>
<proteinExistence type="predicted"/>
<dbReference type="PANTHER" id="PTHR12110">
    <property type="entry name" value="HYDROXYPYRUVATE ISOMERASE"/>
    <property type="match status" value="1"/>
</dbReference>
<comment type="caution">
    <text evidence="2">The sequence shown here is derived from an EMBL/GenBank/DDBJ whole genome shotgun (WGS) entry which is preliminary data.</text>
</comment>
<keyword evidence="2" id="KW-0413">Isomerase</keyword>
<dbReference type="GO" id="GO:0016853">
    <property type="term" value="F:isomerase activity"/>
    <property type="evidence" value="ECO:0007669"/>
    <property type="project" value="UniProtKB-KW"/>
</dbReference>
<evidence type="ECO:0000259" key="1">
    <source>
        <dbReference type="Pfam" id="PF01261"/>
    </source>
</evidence>
<dbReference type="PANTHER" id="PTHR12110:SF48">
    <property type="entry name" value="BLL3656 PROTEIN"/>
    <property type="match status" value="1"/>
</dbReference>
<dbReference type="Gene3D" id="3.20.20.150">
    <property type="entry name" value="Divalent-metal-dependent TIM barrel enzymes"/>
    <property type="match status" value="1"/>
</dbReference>
<protein>
    <submittedName>
        <fullName evidence="2">Sugar phosphate isomerase/epimerase family protein</fullName>
    </submittedName>
</protein>
<dbReference type="SUPFAM" id="SSF51658">
    <property type="entry name" value="Xylose isomerase-like"/>
    <property type="match status" value="1"/>
</dbReference>
<organism evidence="2 3">
    <name type="scientific">Actinomadura rugatobispora</name>
    <dbReference type="NCBI Taxonomy" id="1994"/>
    <lineage>
        <taxon>Bacteria</taxon>
        <taxon>Bacillati</taxon>
        <taxon>Actinomycetota</taxon>
        <taxon>Actinomycetes</taxon>
        <taxon>Streptosporangiales</taxon>
        <taxon>Thermomonosporaceae</taxon>
        <taxon>Actinomadura</taxon>
    </lineage>
</organism>
<dbReference type="InterPro" id="IPR013022">
    <property type="entry name" value="Xyl_isomerase-like_TIM-brl"/>
</dbReference>
<gene>
    <name evidence="2" type="ORF">ACFPZN_29825</name>
</gene>
<feature type="domain" description="Xylose isomerase-like TIM barrel" evidence="1">
    <location>
        <begin position="98"/>
        <end position="231"/>
    </location>
</feature>
<dbReference type="InterPro" id="IPR036237">
    <property type="entry name" value="Xyl_isomerase-like_sf"/>
</dbReference>
<reference evidence="3" key="1">
    <citation type="journal article" date="2019" name="Int. J. Syst. Evol. Microbiol.">
        <title>The Global Catalogue of Microorganisms (GCM) 10K type strain sequencing project: providing services to taxonomists for standard genome sequencing and annotation.</title>
        <authorList>
            <consortium name="The Broad Institute Genomics Platform"/>
            <consortium name="The Broad Institute Genome Sequencing Center for Infectious Disease"/>
            <person name="Wu L."/>
            <person name="Ma J."/>
        </authorList>
    </citation>
    <scope>NUCLEOTIDE SEQUENCE [LARGE SCALE GENOMIC DNA]</scope>
    <source>
        <strain evidence="3">KCTC 42087</strain>
    </source>
</reference>
<evidence type="ECO:0000313" key="2">
    <source>
        <dbReference type="EMBL" id="MFC5749846.1"/>
    </source>
</evidence>
<accession>A0ABW1A3U8</accession>
<dbReference type="Pfam" id="PF01261">
    <property type="entry name" value="AP_endonuc_2"/>
    <property type="match status" value="1"/>
</dbReference>
<dbReference type="Proteomes" id="UP001596074">
    <property type="component" value="Unassembled WGS sequence"/>
</dbReference>
<evidence type="ECO:0000313" key="3">
    <source>
        <dbReference type="Proteomes" id="UP001596074"/>
    </source>
</evidence>
<dbReference type="RefSeq" id="WP_378285570.1">
    <property type="nucleotide sequence ID" value="NZ_JBHSON010000046.1"/>
</dbReference>
<dbReference type="EMBL" id="JBHSON010000046">
    <property type="protein sequence ID" value="MFC5749846.1"/>
    <property type="molecule type" value="Genomic_DNA"/>
</dbReference>
<dbReference type="InterPro" id="IPR050312">
    <property type="entry name" value="IolE/XylAMocC-like"/>
</dbReference>
<keyword evidence="3" id="KW-1185">Reference proteome</keyword>
<sequence length="253" mass="26696">MAVELGLSPDIRWDSAVGDLVGAARQAGFSALGLSAEWVGADAPAVYDAAGLRCHELLVLMVDGDDAATLAAAEQLARTAAAVRAEWIPTLFYTGLTEETAKVVERCAAMFADAGAGMAVEFSPLGPVSSIRTGLEVVDAAGAGRAGLLIDSWHFSFGDSTWDDLARVPLDRIAYVQFADAPPPVSGDIAEETSQRRAMPGNGVLELDRFASTLLGRGWEGLVSVEVLNTELLALPMPEFARLARDSAARYWS</sequence>